<protein>
    <submittedName>
        <fullName evidence="1">Uncharacterized protein</fullName>
    </submittedName>
</protein>
<dbReference type="Proteomes" id="UP000070134">
    <property type="component" value="Chromosome"/>
</dbReference>
<reference evidence="1 2" key="1">
    <citation type="submission" date="2016-02" db="EMBL/GenBank/DDBJ databases">
        <title>Complete genome of Sinomonas atrocyanea KCTC 3377.</title>
        <authorList>
            <person name="Kim K.M."/>
        </authorList>
    </citation>
    <scope>NUCLEOTIDE SEQUENCE [LARGE SCALE GENOMIC DNA]</scope>
    <source>
        <strain evidence="1 2">KCTC 3377</strain>
    </source>
</reference>
<dbReference type="STRING" id="37927.SA2016_0646"/>
<organism evidence="1 2">
    <name type="scientific">Sinomonas atrocyanea</name>
    <dbReference type="NCBI Taxonomy" id="37927"/>
    <lineage>
        <taxon>Bacteria</taxon>
        <taxon>Bacillati</taxon>
        <taxon>Actinomycetota</taxon>
        <taxon>Actinomycetes</taxon>
        <taxon>Micrococcales</taxon>
        <taxon>Micrococcaceae</taxon>
        <taxon>Sinomonas</taxon>
    </lineage>
</organism>
<dbReference type="OrthoDB" id="4953943at2"/>
<dbReference type="KEGG" id="satk:SA2016_0646"/>
<name>A0A126ZWJ7_9MICC</name>
<evidence type="ECO:0000313" key="2">
    <source>
        <dbReference type="Proteomes" id="UP000070134"/>
    </source>
</evidence>
<dbReference type="AlphaFoldDB" id="A0A126ZWJ7"/>
<sequence>MAEEIPLETQQAQLREVLGTALGLAQEHLEQNGGFLPFGVTLDFEGELRLVMVTPPEAGGDGDYDAEAMMADVVELLRQGREGCQAVAFASDVHLPEHGPGGSDGIHGAAEHRGGGVMAAVVPYELTAEGYAFGALEPDGHEATVF</sequence>
<proteinExistence type="predicted"/>
<evidence type="ECO:0000313" key="1">
    <source>
        <dbReference type="EMBL" id="AMM31337.1"/>
    </source>
</evidence>
<keyword evidence="2" id="KW-1185">Reference proteome</keyword>
<accession>A0A126ZWJ7</accession>
<dbReference type="RefSeq" id="WP_066495185.1">
    <property type="nucleotide sequence ID" value="NZ_BJMO01000022.1"/>
</dbReference>
<gene>
    <name evidence="1" type="ORF">SA2016_0646</name>
</gene>
<dbReference type="EMBL" id="CP014518">
    <property type="protein sequence ID" value="AMM31337.1"/>
    <property type="molecule type" value="Genomic_DNA"/>
</dbReference>